<evidence type="ECO:0000259" key="8">
    <source>
        <dbReference type="PROSITE" id="PS51755"/>
    </source>
</evidence>
<dbReference type="Gene3D" id="3.40.50.300">
    <property type="entry name" value="P-loop containing nucleotide triphosphate hydrolases"/>
    <property type="match status" value="1"/>
</dbReference>
<dbReference type="Pfam" id="PF00486">
    <property type="entry name" value="Trans_reg_C"/>
    <property type="match status" value="1"/>
</dbReference>
<gene>
    <name evidence="9" type="ORF">Aple_099930</name>
</gene>
<dbReference type="PANTHER" id="PTHR35807">
    <property type="entry name" value="TRANSCRIPTIONAL REGULATOR REDD-RELATED"/>
    <property type="match status" value="1"/>
</dbReference>
<dbReference type="GO" id="GO:0043531">
    <property type="term" value="F:ADP binding"/>
    <property type="evidence" value="ECO:0007669"/>
    <property type="project" value="InterPro"/>
</dbReference>
<dbReference type="Gene3D" id="1.10.10.10">
    <property type="entry name" value="Winged helix-like DNA-binding domain superfamily/Winged helix DNA-binding domain"/>
    <property type="match status" value="1"/>
</dbReference>
<dbReference type="InterPro" id="IPR019734">
    <property type="entry name" value="TPR_rpt"/>
</dbReference>
<keyword evidence="5" id="KW-0804">Transcription</keyword>
<reference evidence="9 10" key="1">
    <citation type="submission" date="2019-10" db="EMBL/GenBank/DDBJ databases">
        <title>Whole genome shotgun sequence of Acrocarpospora pleiomorpha NBRC 16267.</title>
        <authorList>
            <person name="Ichikawa N."/>
            <person name="Kimura A."/>
            <person name="Kitahashi Y."/>
            <person name="Komaki H."/>
            <person name="Oguchi A."/>
        </authorList>
    </citation>
    <scope>NUCLEOTIDE SEQUENCE [LARGE SCALE GENOMIC DNA]</scope>
    <source>
        <strain evidence="9 10">NBRC 16267</strain>
    </source>
</reference>
<dbReference type="SMART" id="SM01043">
    <property type="entry name" value="BTAD"/>
    <property type="match status" value="1"/>
</dbReference>
<dbReference type="InterPro" id="IPR002182">
    <property type="entry name" value="NB-ARC"/>
</dbReference>
<dbReference type="SUPFAM" id="SSF52540">
    <property type="entry name" value="P-loop containing nucleoside triphosphate hydrolases"/>
    <property type="match status" value="1"/>
</dbReference>
<dbReference type="SUPFAM" id="SSF46894">
    <property type="entry name" value="C-terminal effector domain of the bipartite response regulators"/>
    <property type="match status" value="1"/>
</dbReference>
<keyword evidence="3" id="KW-0805">Transcription regulation</keyword>
<evidence type="ECO:0000256" key="4">
    <source>
        <dbReference type="ARBA" id="ARBA00023125"/>
    </source>
</evidence>
<evidence type="ECO:0000256" key="2">
    <source>
        <dbReference type="ARBA" id="ARBA00022737"/>
    </source>
</evidence>
<dbReference type="InterPro" id="IPR016032">
    <property type="entry name" value="Sig_transdc_resp-reg_C-effctor"/>
</dbReference>
<protein>
    <submittedName>
        <fullName evidence="9">SARP family transcriptional regulator</fullName>
    </submittedName>
</protein>
<dbReference type="InterPro" id="IPR001867">
    <property type="entry name" value="OmpR/PhoB-type_DNA-bd"/>
</dbReference>
<comment type="similarity">
    <text evidence="1">Belongs to the AfsR/DnrI/RedD regulatory family.</text>
</comment>
<proteinExistence type="inferred from homology"/>
<dbReference type="InterPro" id="IPR005158">
    <property type="entry name" value="BTAD"/>
</dbReference>
<dbReference type="Gene3D" id="1.25.40.10">
    <property type="entry name" value="Tetratricopeptide repeat domain"/>
    <property type="match status" value="3"/>
</dbReference>
<keyword evidence="2" id="KW-0677">Repeat</keyword>
<dbReference type="RefSeq" id="WP_218038915.1">
    <property type="nucleotide sequence ID" value="NZ_BAAAHM010000065.1"/>
</dbReference>
<dbReference type="GO" id="GO:0006355">
    <property type="term" value="P:regulation of DNA-templated transcription"/>
    <property type="evidence" value="ECO:0007669"/>
    <property type="project" value="InterPro"/>
</dbReference>
<dbReference type="GO" id="GO:0000160">
    <property type="term" value="P:phosphorelay signal transduction system"/>
    <property type="evidence" value="ECO:0007669"/>
    <property type="project" value="InterPro"/>
</dbReference>
<dbReference type="InterPro" id="IPR036388">
    <property type="entry name" value="WH-like_DNA-bd_sf"/>
</dbReference>
<evidence type="ECO:0000256" key="7">
    <source>
        <dbReference type="SAM" id="MobiDB-lite"/>
    </source>
</evidence>
<organism evidence="9 10">
    <name type="scientific">Acrocarpospora pleiomorpha</name>
    <dbReference type="NCBI Taxonomy" id="90975"/>
    <lineage>
        <taxon>Bacteria</taxon>
        <taxon>Bacillati</taxon>
        <taxon>Actinomycetota</taxon>
        <taxon>Actinomycetes</taxon>
        <taxon>Streptosporangiales</taxon>
        <taxon>Streptosporangiaceae</taxon>
        <taxon>Acrocarpospora</taxon>
    </lineage>
</organism>
<evidence type="ECO:0000256" key="6">
    <source>
        <dbReference type="PROSITE-ProRule" id="PRU01091"/>
    </source>
</evidence>
<dbReference type="GO" id="GO:0003677">
    <property type="term" value="F:DNA binding"/>
    <property type="evidence" value="ECO:0007669"/>
    <property type="project" value="UniProtKB-UniRule"/>
</dbReference>
<sequence length="1007" mass="109430">MEFRVLGPMEVWHGGRQVPLGGAKPRALLTALVLDAGHVLPVDRLIEAVWGEDPPPTARAVLQTYVAALRRAFDQAGLPAVIVSHRVGYLAEVPGEAVDRDVFERLAAEGRLHARDGRPAEAAVRFRAALALWRGAALGGIGDSFLRAEALRLEELRLAVIEERISAELATGRAEDLVDELTELVALHPVRERLRRDLMIALYRSGRQADALAAFGEGRRVLIEELGIDPGPELRRTHEAILRSDPALLGVAEPGPPPPRQLPSAPPDFTGREDEIATLRAGLAQQGGTPVQVISGAGGTGKTSLALKVAHMAAGLYPDGQLYVELRGTADAQASPEEILGRLLRQLDPAATSPPATLEERASRFRTLLAGSRKLLVLDDAASEAQVRPLLPGTPGCAVIVTSRNRLPGLAGAAFVDLGVLPRDAAMTLLARIAGRDRISADADAAQQIVRRCGGLPLALRIAGARLAARRQWTTEMLAGRLADERRRLDELAVGDQEVRASISLSYRALTPAARTMLRRLGLLGLPSLPVWVAAAATDQPLAEAERVLEQLVDASLLDIDGTDSIGWMGYRPHDLISLYARERAEEEDTPGERAATVERVLGAWLWLVQQINDAVPTTGMAMRATYRTARPLDPELARAVLADRHAWLREQETSLVVAIDLAAAMDLDEVAVELACALSGTAFGGSQYVFDNPFTGWHRTHEAALAVARRRGNSLGEAILLAGLGQLRYEQDLFAESRDYLSQSLSMFRAAGDARGEAVTLTALGAACREQGYLPEAMHFLGRAEKMWTDLSDDTAMANVQRLMGTVLLERGEYDRSWAVLTCALRLYREGGSRRGEGMTLRNIALFHRARGELDEAERTAGEALVIFGAIGDQLMEAYALRVLAKVWLRRGRFEEARRALDETLATVRKLRDRFGEACTLRAIGECHLAEGRLYQARSRLEESLAGWEEIGSMVFRARTLHDLSRVHDAFGDAAAGAAMRAEAMETFRSHGAREYAEAAEQLQSS</sequence>
<dbReference type="CDD" id="cd00383">
    <property type="entry name" value="trans_reg_C"/>
    <property type="match status" value="1"/>
</dbReference>
<dbReference type="Pfam" id="PF13424">
    <property type="entry name" value="TPR_12"/>
    <property type="match status" value="2"/>
</dbReference>
<dbReference type="Gene3D" id="1.10.8.430">
    <property type="entry name" value="Helical domain of apoptotic protease-activating factors"/>
    <property type="match status" value="1"/>
</dbReference>
<comment type="caution">
    <text evidence="9">The sequence shown here is derived from an EMBL/GenBank/DDBJ whole genome shotgun (WGS) entry which is preliminary data.</text>
</comment>
<keyword evidence="10" id="KW-1185">Reference proteome</keyword>
<dbReference type="PROSITE" id="PS51755">
    <property type="entry name" value="OMPR_PHOB"/>
    <property type="match status" value="1"/>
</dbReference>
<dbReference type="Proteomes" id="UP000377595">
    <property type="component" value="Unassembled WGS sequence"/>
</dbReference>
<dbReference type="PANTHER" id="PTHR35807:SF1">
    <property type="entry name" value="TRANSCRIPTIONAL REGULATOR REDD"/>
    <property type="match status" value="1"/>
</dbReference>
<dbReference type="AlphaFoldDB" id="A0A5M3Y1C6"/>
<keyword evidence="4 6" id="KW-0238">DNA-binding</keyword>
<dbReference type="SMART" id="SM00028">
    <property type="entry name" value="TPR"/>
    <property type="match status" value="6"/>
</dbReference>
<evidence type="ECO:0000313" key="9">
    <source>
        <dbReference type="EMBL" id="GES27094.1"/>
    </source>
</evidence>
<accession>A0A5M3Y1C6</accession>
<dbReference type="InterPro" id="IPR051677">
    <property type="entry name" value="AfsR-DnrI-RedD_regulator"/>
</dbReference>
<dbReference type="EMBL" id="BLAF01000109">
    <property type="protein sequence ID" value="GES27094.1"/>
    <property type="molecule type" value="Genomic_DNA"/>
</dbReference>
<name>A0A5M3Y1C6_9ACTN</name>
<dbReference type="InterPro" id="IPR042197">
    <property type="entry name" value="Apaf_helical"/>
</dbReference>
<dbReference type="PRINTS" id="PR00364">
    <property type="entry name" value="DISEASERSIST"/>
</dbReference>
<evidence type="ECO:0000256" key="5">
    <source>
        <dbReference type="ARBA" id="ARBA00023163"/>
    </source>
</evidence>
<evidence type="ECO:0000256" key="1">
    <source>
        <dbReference type="ARBA" id="ARBA00005820"/>
    </source>
</evidence>
<dbReference type="Pfam" id="PF00931">
    <property type="entry name" value="NB-ARC"/>
    <property type="match status" value="1"/>
</dbReference>
<feature type="domain" description="OmpR/PhoB-type" evidence="8">
    <location>
        <begin position="1"/>
        <end position="93"/>
    </location>
</feature>
<dbReference type="SUPFAM" id="SSF48452">
    <property type="entry name" value="TPR-like"/>
    <property type="match status" value="3"/>
</dbReference>
<feature type="region of interest" description="Disordered" evidence="7">
    <location>
        <begin position="252"/>
        <end position="271"/>
    </location>
</feature>
<dbReference type="InterPro" id="IPR027417">
    <property type="entry name" value="P-loop_NTPase"/>
</dbReference>
<feature type="compositionally biased region" description="Pro residues" evidence="7">
    <location>
        <begin position="254"/>
        <end position="266"/>
    </location>
</feature>
<dbReference type="CDD" id="cd15831">
    <property type="entry name" value="BTAD"/>
    <property type="match status" value="1"/>
</dbReference>
<feature type="DNA-binding region" description="OmpR/PhoB-type" evidence="6">
    <location>
        <begin position="1"/>
        <end position="93"/>
    </location>
</feature>
<dbReference type="SMART" id="SM00862">
    <property type="entry name" value="Trans_reg_C"/>
    <property type="match status" value="1"/>
</dbReference>
<evidence type="ECO:0000313" key="10">
    <source>
        <dbReference type="Proteomes" id="UP000377595"/>
    </source>
</evidence>
<dbReference type="Pfam" id="PF03704">
    <property type="entry name" value="BTAD"/>
    <property type="match status" value="1"/>
</dbReference>
<dbReference type="InterPro" id="IPR011990">
    <property type="entry name" value="TPR-like_helical_dom_sf"/>
</dbReference>
<evidence type="ECO:0000256" key="3">
    <source>
        <dbReference type="ARBA" id="ARBA00023015"/>
    </source>
</evidence>